<accession>A0A150GGZ4</accession>
<dbReference type="AlphaFoldDB" id="A0A150GGZ4"/>
<sequence>MPDQRAYLLALAAGSPTPDWAAKVEWLEAQGALRREDAAAKAAGLPDDGEALARLTWGCGGGGIRLTHRHLDQTAVSAAWGGHLHVLAWLLEAQLLELHEDVFNAAARSGSVDLLAWLRQRGCPWDSNAYSAAVDTGCEAVLEWLVEQGCPMEESGQPYLDACRWGDLGMVRCLRRLGVPWGPDGKVFFLAMERLTTPPQLRWLLEEGCPVDYEAACKRVAGWREGGWHSAILQRAERVLTLLAEHGARRQP</sequence>
<keyword evidence="2" id="KW-1185">Reference proteome</keyword>
<evidence type="ECO:0000313" key="1">
    <source>
        <dbReference type="EMBL" id="KXZ49077.1"/>
    </source>
</evidence>
<protein>
    <recommendedName>
        <fullName evidence="3">Ankyrin repeat domain-containing protein</fullName>
    </recommendedName>
</protein>
<dbReference type="Gene3D" id="1.25.40.20">
    <property type="entry name" value="Ankyrin repeat-containing domain"/>
    <property type="match status" value="1"/>
</dbReference>
<dbReference type="Proteomes" id="UP000075714">
    <property type="component" value="Unassembled WGS sequence"/>
</dbReference>
<proteinExistence type="predicted"/>
<dbReference type="EMBL" id="LSYV01000024">
    <property type="protein sequence ID" value="KXZ49077.1"/>
    <property type="molecule type" value="Genomic_DNA"/>
</dbReference>
<dbReference type="InterPro" id="IPR036770">
    <property type="entry name" value="Ankyrin_rpt-contain_sf"/>
</dbReference>
<name>A0A150GGZ4_GONPE</name>
<organism evidence="1 2">
    <name type="scientific">Gonium pectorale</name>
    <name type="common">Green alga</name>
    <dbReference type="NCBI Taxonomy" id="33097"/>
    <lineage>
        <taxon>Eukaryota</taxon>
        <taxon>Viridiplantae</taxon>
        <taxon>Chlorophyta</taxon>
        <taxon>core chlorophytes</taxon>
        <taxon>Chlorophyceae</taxon>
        <taxon>CS clade</taxon>
        <taxon>Chlamydomonadales</taxon>
        <taxon>Volvocaceae</taxon>
        <taxon>Gonium</taxon>
    </lineage>
</organism>
<dbReference type="PANTHER" id="PTHR46586:SF3">
    <property type="entry name" value="ANKYRIN REPEAT-CONTAINING PROTEIN"/>
    <property type="match status" value="1"/>
</dbReference>
<dbReference type="InterPro" id="IPR052050">
    <property type="entry name" value="SecEffector_AnkRepeat"/>
</dbReference>
<comment type="caution">
    <text evidence="1">The sequence shown here is derived from an EMBL/GenBank/DDBJ whole genome shotgun (WGS) entry which is preliminary data.</text>
</comment>
<reference evidence="2" key="1">
    <citation type="journal article" date="2016" name="Nat. Commun.">
        <title>The Gonium pectorale genome demonstrates co-option of cell cycle regulation during the evolution of multicellularity.</title>
        <authorList>
            <person name="Hanschen E.R."/>
            <person name="Marriage T.N."/>
            <person name="Ferris P.J."/>
            <person name="Hamaji T."/>
            <person name="Toyoda A."/>
            <person name="Fujiyama A."/>
            <person name="Neme R."/>
            <person name="Noguchi H."/>
            <person name="Minakuchi Y."/>
            <person name="Suzuki M."/>
            <person name="Kawai-Toyooka H."/>
            <person name="Smith D.R."/>
            <person name="Sparks H."/>
            <person name="Anderson J."/>
            <person name="Bakaric R."/>
            <person name="Luria V."/>
            <person name="Karger A."/>
            <person name="Kirschner M.W."/>
            <person name="Durand P.M."/>
            <person name="Michod R.E."/>
            <person name="Nozaki H."/>
            <person name="Olson B.J."/>
        </authorList>
    </citation>
    <scope>NUCLEOTIDE SEQUENCE [LARGE SCALE GENOMIC DNA]</scope>
    <source>
        <strain evidence="2">NIES-2863</strain>
    </source>
</reference>
<evidence type="ECO:0000313" key="2">
    <source>
        <dbReference type="Proteomes" id="UP000075714"/>
    </source>
</evidence>
<evidence type="ECO:0008006" key="3">
    <source>
        <dbReference type="Google" id="ProtNLM"/>
    </source>
</evidence>
<dbReference type="OrthoDB" id="546447at2759"/>
<gene>
    <name evidence="1" type="ORF">GPECTOR_23g161</name>
</gene>
<dbReference type="SUPFAM" id="SSF48403">
    <property type="entry name" value="Ankyrin repeat"/>
    <property type="match status" value="1"/>
</dbReference>
<dbReference type="PANTHER" id="PTHR46586">
    <property type="entry name" value="ANKYRIN REPEAT-CONTAINING PROTEIN"/>
    <property type="match status" value="1"/>
</dbReference>